<feature type="domain" description="Bet v I/Major latex protein" evidence="1">
    <location>
        <begin position="2"/>
        <end position="157"/>
    </location>
</feature>
<organism evidence="2 3">
    <name type="scientific">Cucumis melo</name>
    <name type="common">Muskmelon</name>
    <dbReference type="NCBI Taxonomy" id="3656"/>
    <lineage>
        <taxon>Eukaryota</taxon>
        <taxon>Viridiplantae</taxon>
        <taxon>Streptophyta</taxon>
        <taxon>Embryophyta</taxon>
        <taxon>Tracheophyta</taxon>
        <taxon>Spermatophyta</taxon>
        <taxon>Magnoliopsida</taxon>
        <taxon>eudicotyledons</taxon>
        <taxon>Gunneridae</taxon>
        <taxon>Pentapetalae</taxon>
        <taxon>rosids</taxon>
        <taxon>fabids</taxon>
        <taxon>Cucurbitales</taxon>
        <taxon>Cucurbitaceae</taxon>
        <taxon>Benincaseae</taxon>
        <taxon>Cucumis</taxon>
    </lineage>
</organism>
<evidence type="ECO:0000259" key="1">
    <source>
        <dbReference type="SMART" id="SM01037"/>
    </source>
</evidence>
<name>A0ABM3KUM4_CUCME</name>
<dbReference type="PANTHER" id="PTHR31907">
    <property type="entry name" value="MLP-LIKE PROTEIN 423"/>
    <property type="match status" value="1"/>
</dbReference>
<dbReference type="SMART" id="SM01037">
    <property type="entry name" value="Bet_v_1"/>
    <property type="match status" value="1"/>
</dbReference>
<sequence>MSQSYSIVAMVELKSHIEKFYGFFKNHVGDLVNLFPDLYQSIHLVEGQYFSVGSVILFKYHLGADQVVSEKWLVRGVDDAKKCIIYEAVEGDMQKYYKVLRTKLEVVNRRSSKIGKGSFAKWTVEFEKANENVPSPDSHMEIFVKISKGIDAYLSKQLIKP</sequence>
<evidence type="ECO:0000313" key="2">
    <source>
        <dbReference type="Proteomes" id="UP001652600"/>
    </source>
</evidence>
<dbReference type="InterPro" id="IPR023393">
    <property type="entry name" value="START-like_dom_sf"/>
</dbReference>
<dbReference type="Pfam" id="PF00407">
    <property type="entry name" value="Bet_v_1"/>
    <property type="match status" value="1"/>
</dbReference>
<dbReference type="SUPFAM" id="SSF55961">
    <property type="entry name" value="Bet v1-like"/>
    <property type="match status" value="1"/>
</dbReference>
<keyword evidence="2" id="KW-1185">Reference proteome</keyword>
<protein>
    <submittedName>
        <fullName evidence="3">Kirola-like</fullName>
    </submittedName>
</protein>
<reference evidence="3" key="1">
    <citation type="submission" date="2025-08" db="UniProtKB">
        <authorList>
            <consortium name="RefSeq"/>
        </authorList>
    </citation>
    <scope>IDENTIFICATION</scope>
    <source>
        <tissue evidence="3">Stem</tissue>
    </source>
</reference>
<dbReference type="RefSeq" id="XP_050941478.1">
    <property type="nucleotide sequence ID" value="XM_051085521.1"/>
</dbReference>
<proteinExistence type="predicted"/>
<evidence type="ECO:0000313" key="3">
    <source>
        <dbReference type="RefSeq" id="XP_050941478.1"/>
    </source>
</evidence>
<gene>
    <name evidence="3" type="primary">LOC103496829</name>
</gene>
<dbReference type="InterPro" id="IPR051761">
    <property type="entry name" value="MLP-like_ligand-binding"/>
</dbReference>
<dbReference type="GeneID" id="103496829"/>
<dbReference type="InterPro" id="IPR000916">
    <property type="entry name" value="Bet_v_I/MLP"/>
</dbReference>
<accession>A0ABM3KUM4</accession>
<dbReference type="Gene3D" id="3.30.530.20">
    <property type="match status" value="1"/>
</dbReference>
<dbReference type="Proteomes" id="UP001652600">
    <property type="component" value="Chromosome 6"/>
</dbReference>